<dbReference type="GO" id="GO:0016787">
    <property type="term" value="F:hydrolase activity"/>
    <property type="evidence" value="ECO:0007669"/>
    <property type="project" value="UniProtKB-KW"/>
</dbReference>
<dbReference type="SFLD" id="SFLDS00003">
    <property type="entry name" value="Haloacid_Dehalogenase"/>
    <property type="match status" value="1"/>
</dbReference>
<dbReference type="InterPro" id="IPR006439">
    <property type="entry name" value="HAD-SF_hydro_IA"/>
</dbReference>
<dbReference type="PANTHER" id="PTHR42896:SF2">
    <property type="entry name" value="CBBY-LIKE PROTEIN"/>
    <property type="match status" value="1"/>
</dbReference>
<dbReference type="InterPro" id="IPR023214">
    <property type="entry name" value="HAD_sf"/>
</dbReference>
<keyword evidence="1" id="KW-0378">Hydrolase</keyword>
<protein>
    <submittedName>
        <fullName evidence="1">HAD-IA family hydrolase</fullName>
    </submittedName>
</protein>
<keyword evidence="2" id="KW-1185">Reference proteome</keyword>
<dbReference type="InterPro" id="IPR036412">
    <property type="entry name" value="HAD-like_sf"/>
</dbReference>
<evidence type="ECO:0000313" key="2">
    <source>
        <dbReference type="Proteomes" id="UP001139104"/>
    </source>
</evidence>
<sequence length="227" mass="24508">MIDTVIFDMDGTLAETEEVHRLAFNQAFSDVGLDWSWDVALYRQLLKVTGGKERITHFITLQGGVADPEFVARLHKAKTEIYTAMVDAGAVPLRPGIKEFIEAARKQGITLAIATTTSMPNIEALLNSTLGGNWREIFPVVGAGDMVSKKKPAPDVYELALRELGKPPEHCVAIEDSRNGVLAARSAGLPVIAVRSTYSSDDDLSGAAVELPNCEALSIDLLSRISS</sequence>
<dbReference type="PANTHER" id="PTHR42896">
    <property type="entry name" value="XYLULOSE-1,5-BISPHOSPHATE (XUBP) PHOSPHATASE"/>
    <property type="match status" value="1"/>
</dbReference>
<dbReference type="SUPFAM" id="SSF56784">
    <property type="entry name" value="HAD-like"/>
    <property type="match status" value="1"/>
</dbReference>
<dbReference type="Gene3D" id="1.10.150.240">
    <property type="entry name" value="Putative phosphatase, domain 2"/>
    <property type="match status" value="1"/>
</dbReference>
<reference evidence="1" key="1">
    <citation type="journal article" date="2022" name="ISME J.">
        <title>Identification of active gaseous-alkane degraders at natural gas seeps.</title>
        <authorList>
            <person name="Farhan Ul Haque M."/>
            <person name="Hernandez M."/>
            <person name="Crombie A.T."/>
            <person name="Murrell J.C."/>
        </authorList>
    </citation>
    <scope>NUCLEOTIDE SEQUENCE</scope>
    <source>
        <strain evidence="1">PC2</strain>
    </source>
</reference>
<gene>
    <name evidence="1" type="ORF">K2U94_11540</name>
</gene>
<accession>A0ABS9Z7H8</accession>
<dbReference type="SFLD" id="SFLDG01129">
    <property type="entry name" value="C1.5:_HAD__Beta-PGM__Phosphata"/>
    <property type="match status" value="1"/>
</dbReference>
<dbReference type="InterPro" id="IPR023198">
    <property type="entry name" value="PGP-like_dom2"/>
</dbReference>
<dbReference type="PRINTS" id="PR00413">
    <property type="entry name" value="HADHALOGNASE"/>
</dbReference>
<dbReference type="Proteomes" id="UP001139104">
    <property type="component" value="Unassembled WGS sequence"/>
</dbReference>
<name>A0ABS9Z7H8_9HYPH</name>
<comment type="caution">
    <text evidence="1">The sequence shown here is derived from an EMBL/GenBank/DDBJ whole genome shotgun (WGS) entry which is preliminary data.</text>
</comment>
<dbReference type="Gene3D" id="3.40.50.1000">
    <property type="entry name" value="HAD superfamily/HAD-like"/>
    <property type="match status" value="1"/>
</dbReference>
<dbReference type="Pfam" id="PF00702">
    <property type="entry name" value="Hydrolase"/>
    <property type="match status" value="1"/>
</dbReference>
<dbReference type="NCBIfam" id="TIGR01509">
    <property type="entry name" value="HAD-SF-IA-v3"/>
    <property type="match status" value="1"/>
</dbReference>
<dbReference type="RefSeq" id="WP_243067346.1">
    <property type="nucleotide sequence ID" value="NZ_JAIVFK010000038.1"/>
</dbReference>
<organism evidence="1 2">
    <name type="scientific">Candidatus Rhodoblastus alkanivorans</name>
    <dbReference type="NCBI Taxonomy" id="2954117"/>
    <lineage>
        <taxon>Bacteria</taxon>
        <taxon>Pseudomonadati</taxon>
        <taxon>Pseudomonadota</taxon>
        <taxon>Alphaproteobacteria</taxon>
        <taxon>Hyphomicrobiales</taxon>
        <taxon>Rhodoblastaceae</taxon>
        <taxon>Rhodoblastus</taxon>
    </lineage>
</organism>
<proteinExistence type="predicted"/>
<dbReference type="EMBL" id="JAIVFP010000001">
    <property type="protein sequence ID" value="MCI4683391.1"/>
    <property type="molecule type" value="Genomic_DNA"/>
</dbReference>
<dbReference type="InterPro" id="IPR044999">
    <property type="entry name" value="CbbY-like"/>
</dbReference>
<evidence type="ECO:0000313" key="1">
    <source>
        <dbReference type="EMBL" id="MCI4683391.1"/>
    </source>
</evidence>